<keyword evidence="4" id="KW-1185">Reference proteome</keyword>
<comment type="caution">
    <text evidence="3">The sequence shown here is derived from an EMBL/GenBank/DDBJ whole genome shotgun (WGS) entry which is preliminary data.</text>
</comment>
<evidence type="ECO:0000256" key="2">
    <source>
        <dbReference type="SAM" id="Phobius"/>
    </source>
</evidence>
<accession>A0A5C5VYV8</accession>
<keyword evidence="2" id="KW-1133">Transmembrane helix</keyword>
<protein>
    <recommendedName>
        <fullName evidence="5">Prepilin-type N-terminal cleavage/methylation domain-containing protein</fullName>
    </recommendedName>
</protein>
<dbReference type="PROSITE" id="PS00409">
    <property type="entry name" value="PROKAR_NTER_METHYL"/>
    <property type="match status" value="1"/>
</dbReference>
<feature type="transmembrane region" description="Helical" evidence="2">
    <location>
        <begin position="36"/>
        <end position="60"/>
    </location>
</feature>
<gene>
    <name evidence="3" type="ORF">Pla111_21750</name>
</gene>
<evidence type="ECO:0000313" key="3">
    <source>
        <dbReference type="EMBL" id="TWT43225.1"/>
    </source>
</evidence>
<evidence type="ECO:0008006" key="5">
    <source>
        <dbReference type="Google" id="ProtNLM"/>
    </source>
</evidence>
<dbReference type="RefSeq" id="WP_146574179.1">
    <property type="nucleotide sequence ID" value="NZ_SJPH01000004.1"/>
</dbReference>
<proteinExistence type="predicted"/>
<dbReference type="InterPro" id="IPR012902">
    <property type="entry name" value="N_methyl_site"/>
</dbReference>
<dbReference type="SUPFAM" id="SSF54523">
    <property type="entry name" value="Pili subunits"/>
    <property type="match status" value="1"/>
</dbReference>
<dbReference type="InterPro" id="IPR045584">
    <property type="entry name" value="Pilin-like"/>
</dbReference>
<dbReference type="OrthoDB" id="231157at2"/>
<organism evidence="3 4">
    <name type="scientific">Botrimarina hoheduenensis</name>
    <dbReference type="NCBI Taxonomy" id="2528000"/>
    <lineage>
        <taxon>Bacteria</taxon>
        <taxon>Pseudomonadati</taxon>
        <taxon>Planctomycetota</taxon>
        <taxon>Planctomycetia</taxon>
        <taxon>Pirellulales</taxon>
        <taxon>Lacipirellulaceae</taxon>
        <taxon>Botrimarina</taxon>
    </lineage>
</organism>
<name>A0A5C5VYV8_9BACT</name>
<dbReference type="EMBL" id="SJPH01000004">
    <property type="protein sequence ID" value="TWT43225.1"/>
    <property type="molecule type" value="Genomic_DNA"/>
</dbReference>
<sequence length="791" mass="85495">MLKRLLIVRAAGTVVRPLGGMQAAAMPGRLRRSRGLTLVEMLVALAITLLMMAAVVTVFANVTQSVTRRRATLEMSGQLRAVREQLQRDLEGATCPAIPSRRPEANEGYLELIEGPQTDAYPSVWLWDSTDAEAEPDPVGTLPGIDLNVSFLPSSNLGGAVGEDGPGLAIGSNEVLDEDTPTDGRGLGDADDTLMLTVRSETSPFVGRIPARNGSTPANAAFGVWGREEVESSLAEVVWFALENPTERAGAETFAFGEPGFRTIHRRALLIVPDLDYGIDVTPAGIETANPNTVSGRLAGPGVVRVLGNNVDRTDISLALAALIAFQDRYDLSVRVEWDPTLPNSAESSGFGRWVIRANTLGDLTKRENRYEHHGYVFEPQTLIPPAGNGNSPARDRYFPFAAVSAGLLPASTPNVTIDFRVDRDLPQPTQSASFRGVTDPVAQNYVVAYEPAAGDVAADLLNSARVYAARPLVRLTRPTDTPATARAVLNEDGQVVHVTRGLAPLGGERRGDDVMMTDALSFDLKVYDPGVPVYSATRSNTGSPRVANVADRLLTPEDPTWEAAFWADLAATWPTAAMTNPNLLGDLTATATVPYQFERRGAYVDLGYGLSHLQFTGANTGRIVPAQRHAPRLFFRDSYAASGFVSQLPFFDDGLMRVATGVTNNETANGLAITRIVPGVPAMHTLYPTYDTWSQHYEQNGVNEDRDNQTDESIDGFESPGMYPVDTNDAGLIADAYALATALGPDDSGERETRPPYDASLRGVQVRVRVYERDSRQVRESIVRESFVPE</sequence>
<evidence type="ECO:0000256" key="1">
    <source>
        <dbReference type="SAM" id="MobiDB-lite"/>
    </source>
</evidence>
<dbReference type="Pfam" id="PF07963">
    <property type="entry name" value="N_methyl"/>
    <property type="match status" value="1"/>
</dbReference>
<keyword evidence="2" id="KW-0812">Transmembrane</keyword>
<reference evidence="3 4" key="1">
    <citation type="submission" date="2019-02" db="EMBL/GenBank/DDBJ databases">
        <title>Deep-cultivation of Planctomycetes and their phenomic and genomic characterization uncovers novel biology.</title>
        <authorList>
            <person name="Wiegand S."/>
            <person name="Jogler M."/>
            <person name="Boedeker C."/>
            <person name="Pinto D."/>
            <person name="Vollmers J."/>
            <person name="Rivas-Marin E."/>
            <person name="Kohn T."/>
            <person name="Peeters S.H."/>
            <person name="Heuer A."/>
            <person name="Rast P."/>
            <person name="Oberbeckmann S."/>
            <person name="Bunk B."/>
            <person name="Jeske O."/>
            <person name="Meyerdierks A."/>
            <person name="Storesund J.E."/>
            <person name="Kallscheuer N."/>
            <person name="Luecker S."/>
            <person name="Lage O.M."/>
            <person name="Pohl T."/>
            <person name="Merkel B.J."/>
            <person name="Hornburger P."/>
            <person name="Mueller R.-W."/>
            <person name="Bruemmer F."/>
            <person name="Labrenz M."/>
            <person name="Spormann A.M."/>
            <person name="Op Den Camp H."/>
            <person name="Overmann J."/>
            <person name="Amann R."/>
            <person name="Jetten M.S.M."/>
            <person name="Mascher T."/>
            <person name="Medema M.H."/>
            <person name="Devos D.P."/>
            <person name="Kaster A.-K."/>
            <person name="Ovreas L."/>
            <person name="Rohde M."/>
            <person name="Galperin M.Y."/>
            <person name="Jogler C."/>
        </authorList>
    </citation>
    <scope>NUCLEOTIDE SEQUENCE [LARGE SCALE GENOMIC DNA]</scope>
    <source>
        <strain evidence="3 4">Pla111</strain>
    </source>
</reference>
<dbReference type="AlphaFoldDB" id="A0A5C5VYV8"/>
<evidence type="ECO:0000313" key="4">
    <source>
        <dbReference type="Proteomes" id="UP000318995"/>
    </source>
</evidence>
<keyword evidence="2" id="KW-0472">Membrane</keyword>
<dbReference type="Proteomes" id="UP000318995">
    <property type="component" value="Unassembled WGS sequence"/>
</dbReference>
<feature type="region of interest" description="Disordered" evidence="1">
    <location>
        <begin position="703"/>
        <end position="723"/>
    </location>
</feature>